<keyword evidence="2" id="KW-0472">Membrane</keyword>
<keyword evidence="4" id="KW-1185">Reference proteome</keyword>
<feature type="compositionally biased region" description="Low complexity" evidence="1">
    <location>
        <begin position="51"/>
        <end position="67"/>
    </location>
</feature>
<organism evidence="3 4">
    <name type="scientific">Pantoea phage LIMElight</name>
    <dbReference type="NCBI Taxonomy" id="881915"/>
    <lineage>
        <taxon>Viruses</taxon>
        <taxon>Duplodnaviria</taxon>
        <taxon>Heunggongvirae</taxon>
        <taxon>Uroviricota</taxon>
        <taxon>Caudoviricetes</taxon>
        <taxon>Autographivirales</taxon>
        <taxon>Autoscriptoviridae</taxon>
        <taxon>Slopekvirinae</taxon>
        <taxon>Limelightvirus</taxon>
        <taxon>Limelightvirus limelight</taxon>
    </lineage>
</organism>
<dbReference type="RefSeq" id="YP_007002906.1">
    <property type="nucleotide sequence ID" value="NC_019454.1"/>
</dbReference>
<evidence type="ECO:0008006" key="5">
    <source>
        <dbReference type="Google" id="ProtNLM"/>
    </source>
</evidence>
<dbReference type="KEGG" id="vg:14006776"/>
<dbReference type="OrthoDB" id="18378at10239"/>
<evidence type="ECO:0000313" key="3">
    <source>
        <dbReference type="EMBL" id="CBW54811.1"/>
    </source>
</evidence>
<feature type="region of interest" description="Disordered" evidence="1">
    <location>
        <begin position="43"/>
        <end position="83"/>
    </location>
</feature>
<keyword evidence="2" id="KW-0812">Transmembrane</keyword>
<dbReference type="GeneID" id="14006776"/>
<evidence type="ECO:0000256" key="1">
    <source>
        <dbReference type="SAM" id="MobiDB-lite"/>
    </source>
</evidence>
<proteinExistence type="predicted"/>
<evidence type="ECO:0000256" key="2">
    <source>
        <dbReference type="SAM" id="Phobius"/>
    </source>
</evidence>
<name>E1Y3V9_9CAUD</name>
<keyword evidence="2" id="KW-1133">Transmembrane helix</keyword>
<reference evidence="4" key="1">
    <citation type="journal article" date="2011" name="Appl. Environ. Microbiol.">
        <title>Bacteriophages LIMElight and LIMEzero of Pantoea agglomerans, belonging to the "phiKMV-like viruses".</title>
        <authorList>
            <person name="Adriaenssens E.M."/>
            <person name="Ceyssens P.J."/>
            <person name="Dunon V."/>
            <person name="Ackermann H.W."/>
            <person name="Van Vaerenbergh J."/>
            <person name="Maes M."/>
            <person name="De Proft M."/>
            <person name="Lavigne R."/>
        </authorList>
    </citation>
    <scope>NUCLEOTIDE SEQUENCE [LARGE SCALE GENOMIC DNA]</scope>
</reference>
<evidence type="ECO:0000313" key="4">
    <source>
        <dbReference type="Proteomes" id="UP000006684"/>
    </source>
</evidence>
<feature type="transmembrane region" description="Helical" evidence="2">
    <location>
        <begin position="102"/>
        <end position="121"/>
    </location>
</feature>
<protein>
    <recommendedName>
        <fullName evidence="5">Spanin</fullName>
    </recommendedName>
</protein>
<sequence>MIRALVLSLVLCLSGCSATSALTAATGLIGSKPDLSAQVGAENTKQGIGLSGKSDSSSETSVKDSTVGTVDSSRSKAAKAQNISTGSITADRIEVRNGDSTAMIFAFLAGFLPMLIVEVWLGLRKRKEAARAVNER</sequence>
<dbReference type="EMBL" id="FR687252">
    <property type="protein sequence ID" value="CBW54811.1"/>
    <property type="molecule type" value="Genomic_DNA"/>
</dbReference>
<dbReference type="Proteomes" id="UP000006684">
    <property type="component" value="Segment"/>
</dbReference>
<accession>E1Y3V9</accession>